<name>A0A5N5QD22_9AGAM</name>
<gene>
    <name evidence="2" type="ORF">CTheo_6915</name>
</gene>
<dbReference type="Pfam" id="PF18759">
    <property type="entry name" value="Plavaka"/>
    <property type="match status" value="1"/>
</dbReference>
<dbReference type="InterPro" id="IPR041078">
    <property type="entry name" value="Plavaka"/>
</dbReference>
<feature type="region of interest" description="Disordered" evidence="1">
    <location>
        <begin position="813"/>
        <end position="888"/>
    </location>
</feature>
<evidence type="ECO:0000256" key="1">
    <source>
        <dbReference type="SAM" id="MobiDB-lite"/>
    </source>
</evidence>
<feature type="compositionally biased region" description="Acidic residues" evidence="1">
    <location>
        <begin position="837"/>
        <end position="852"/>
    </location>
</feature>
<proteinExistence type="predicted"/>
<dbReference type="EMBL" id="SSOP01000245">
    <property type="protein sequence ID" value="KAB5589642.1"/>
    <property type="molecule type" value="Genomic_DNA"/>
</dbReference>
<dbReference type="OrthoDB" id="2576233at2759"/>
<organism evidence="2 3">
    <name type="scientific">Ceratobasidium theobromae</name>
    <dbReference type="NCBI Taxonomy" id="1582974"/>
    <lineage>
        <taxon>Eukaryota</taxon>
        <taxon>Fungi</taxon>
        <taxon>Dikarya</taxon>
        <taxon>Basidiomycota</taxon>
        <taxon>Agaricomycotina</taxon>
        <taxon>Agaricomycetes</taxon>
        <taxon>Cantharellales</taxon>
        <taxon>Ceratobasidiaceae</taxon>
        <taxon>Ceratobasidium</taxon>
    </lineage>
</organism>
<comment type="caution">
    <text evidence="2">The sequence shown here is derived from an EMBL/GenBank/DDBJ whole genome shotgun (WGS) entry which is preliminary data.</text>
</comment>
<dbReference type="Proteomes" id="UP000383932">
    <property type="component" value="Unassembled WGS sequence"/>
</dbReference>
<evidence type="ECO:0000313" key="3">
    <source>
        <dbReference type="Proteomes" id="UP000383932"/>
    </source>
</evidence>
<protein>
    <submittedName>
        <fullName evidence="2">Uncharacterized protein</fullName>
    </submittedName>
</protein>
<evidence type="ECO:0000313" key="2">
    <source>
        <dbReference type="EMBL" id="KAB5589642.1"/>
    </source>
</evidence>
<reference evidence="2 3" key="1">
    <citation type="journal article" date="2019" name="Fungal Biol. Biotechnol.">
        <title>Draft genome sequence of fastidious pathogen Ceratobasidium theobromae, which causes vascular-streak dieback in Theobroma cacao.</title>
        <authorList>
            <person name="Ali S.S."/>
            <person name="Asman A."/>
            <person name="Shao J."/>
            <person name="Firmansyah A.P."/>
            <person name="Susilo A.W."/>
            <person name="Rosmana A."/>
            <person name="McMahon P."/>
            <person name="Junaid M."/>
            <person name="Guest D."/>
            <person name="Kheng T.Y."/>
            <person name="Meinhardt L.W."/>
            <person name="Bailey B.A."/>
        </authorList>
    </citation>
    <scope>NUCLEOTIDE SEQUENCE [LARGE SCALE GENOMIC DNA]</scope>
    <source>
        <strain evidence="2 3">CT2</strain>
    </source>
</reference>
<dbReference type="AlphaFoldDB" id="A0A5N5QD22"/>
<sequence length="1195" mass="134221">MSTTEPTIMRQLTPIIPLDNAATNTPPTIQTMRIHNSPFSAPNPTPPGFACSNVVLPTQHESTAGHPSSIPQHSEFTHAHLSDPSFILNVSAFNTSTSGATLPAVHQSIAAPVTQPGWTHTLSIPEPNPGFIHPNSIDPLTPSPLPFDIGQDVTHEMFWNPWVGGAQDGLATNSLDAPSTQVNVEPTVGLDHARHCLPSGQAYIRRVSKGRVIYRHPTAGQTFGKGQTRWEAERAKNKTLRGGNRWAMWKDKDEWETVKWMATTKVSQSGLNNLLKTKRYQDANYSFKTAKGLFKKIRDEMEGFGGPGWNAEDVILPGTDENDRVTLFYRDLQESADFQFGRPWFAGKMSFGPEIHYNADESERLIGNPWTAEDWNKRQNTLPPGTTYGGILLASDSTQLSTHSGDVAAHAVYMSLANLDKSIRASTSKDAWMLVAYIPKSKFKHTMAKLEHRPKAVRTKLLGVLNRRLFHRCMEVITRSLRRTEPHDVIDPEGNIHSVLYELTAYIADLEEQWLIAGLGGQTCPHCTSEPSHLGDPERSLPRTPVDILHTIKQIKRNYRATWGRSPSLEEFVNLSSEYHLNGVDKPFWKSLPQLNIFETLSPDLLHGFHKFFHDHIYKFNRTGMGDRNFLHGVSHISQMTGIEHRMLERTHLPIVANAPGVINQKVTRATRGAMECIYLAQLPIQSDHSLQAYEAAYEEFMANRQAWIENETRRGKHEVIPHFNIPKMHVTRHFVEHVRRKGSADNFTTETMEHLHVGVKEAYRASNRREWKQQTVRWLTQREKIRDFEAWMLWCESEEQDEVKKNNLMQDGDEFDLSHGVNPEDGSDGSSVDVPIVEEDIDGSESDEEDPGRERGEQEEYEDPEEYGGLLGNDGGEEEVGEVGGTDKVRGWLRQQVGAGERSRKRKRRIDLDGPIVRNRPHPRLQATHGLSDLQKINKKPSTHRKSIQEVCKQYNLDVDQLMLEVGRCAALAKLPISVDKYTEIDTWNVLRTLLHSTAHHSGARMQRIRAKPATRDHVAKHDPLLYVDSGQELVEVAKLNDCLVGQAKLIFRLTPTTLVPDPPLMVYTRAFSRIPQSACRVTGLLSVKKVDGRRQHRIVLASDIQQHSTSTVAEMATGKDIPCGLGASPELHRTAIIRGAGGKVMPYDKLSHHAAESGDSRWSTPEHLLVFKSSRSISTTSTASTSQFSANLP</sequence>
<keyword evidence="3" id="KW-1185">Reference proteome</keyword>
<accession>A0A5N5QD22</accession>